<keyword evidence="2" id="KW-0547">Nucleotide-binding</keyword>
<protein>
    <submittedName>
        <fullName evidence="5">ABC transporter ATP-binding protein</fullName>
    </submittedName>
</protein>
<keyword evidence="6" id="KW-1185">Reference proteome</keyword>
<dbReference type="InterPro" id="IPR027417">
    <property type="entry name" value="P-loop_NTPase"/>
</dbReference>
<gene>
    <name evidence="5" type="ORF">GCM10011611_63030</name>
</gene>
<dbReference type="Pfam" id="PF00005">
    <property type="entry name" value="ABC_tran"/>
    <property type="match status" value="1"/>
</dbReference>
<dbReference type="SUPFAM" id="SSF52540">
    <property type="entry name" value="P-loop containing nucleoside triphosphate hydrolases"/>
    <property type="match status" value="1"/>
</dbReference>
<dbReference type="InterPro" id="IPR003593">
    <property type="entry name" value="AAA+_ATPase"/>
</dbReference>
<dbReference type="SMART" id="SM00382">
    <property type="entry name" value="AAA"/>
    <property type="match status" value="1"/>
</dbReference>
<keyword evidence="1" id="KW-0813">Transport</keyword>
<name>A0A8J2Z0P7_9PROT</name>
<evidence type="ECO:0000256" key="1">
    <source>
        <dbReference type="ARBA" id="ARBA00022448"/>
    </source>
</evidence>
<evidence type="ECO:0000256" key="3">
    <source>
        <dbReference type="ARBA" id="ARBA00022840"/>
    </source>
</evidence>
<dbReference type="GO" id="GO:0005524">
    <property type="term" value="F:ATP binding"/>
    <property type="evidence" value="ECO:0007669"/>
    <property type="project" value="UniProtKB-KW"/>
</dbReference>
<dbReference type="Proteomes" id="UP000646365">
    <property type="component" value="Unassembled WGS sequence"/>
</dbReference>
<sequence length="245" mass="26579">MTALLSLNGLSKRFGGLAAIQALDLELHEGIITALVGPNGAGKTTMFNLVTGNLMPDAGAVSLAGRPITGLAPHRVARLGIARSFQDLRLFTHMSVRDNVLASLERRAWFWQPGGGLERRAAAEAALERTGLLPLARARAIDLSYAEAKFLSLARIMASGAKIWLLDEPASGLDPASRSRFTALLRGAMAEGVTICLIEHNLDIVTEVADRIAFLDQGRKLAEGEPDEIMRNPDLRRIYFGERRQ</sequence>
<reference evidence="5" key="1">
    <citation type="journal article" date="2014" name="Int. J. Syst. Evol. Microbiol.">
        <title>Complete genome sequence of Corynebacterium casei LMG S-19264T (=DSM 44701T), isolated from a smear-ripened cheese.</title>
        <authorList>
            <consortium name="US DOE Joint Genome Institute (JGI-PGF)"/>
            <person name="Walter F."/>
            <person name="Albersmeier A."/>
            <person name="Kalinowski J."/>
            <person name="Ruckert C."/>
        </authorList>
    </citation>
    <scope>NUCLEOTIDE SEQUENCE</scope>
    <source>
        <strain evidence="5">CGMCC 1.15725</strain>
    </source>
</reference>
<proteinExistence type="predicted"/>
<dbReference type="PANTHER" id="PTHR45772">
    <property type="entry name" value="CONSERVED COMPONENT OF ABC TRANSPORTER FOR NATURAL AMINO ACIDS-RELATED"/>
    <property type="match status" value="1"/>
</dbReference>
<comment type="caution">
    <text evidence="5">The sequence shown here is derived from an EMBL/GenBank/DDBJ whole genome shotgun (WGS) entry which is preliminary data.</text>
</comment>
<dbReference type="PROSITE" id="PS50893">
    <property type="entry name" value="ABC_TRANSPORTER_2"/>
    <property type="match status" value="1"/>
</dbReference>
<dbReference type="InterPro" id="IPR051120">
    <property type="entry name" value="ABC_AA/LPS_Transport"/>
</dbReference>
<evidence type="ECO:0000256" key="2">
    <source>
        <dbReference type="ARBA" id="ARBA00022741"/>
    </source>
</evidence>
<dbReference type="InterPro" id="IPR003439">
    <property type="entry name" value="ABC_transporter-like_ATP-bd"/>
</dbReference>
<dbReference type="GO" id="GO:0016887">
    <property type="term" value="F:ATP hydrolysis activity"/>
    <property type="evidence" value="ECO:0007669"/>
    <property type="project" value="InterPro"/>
</dbReference>
<dbReference type="PANTHER" id="PTHR45772:SF2">
    <property type="entry name" value="ABC TRANSPORTER ATP-BINDING PROTEIN"/>
    <property type="match status" value="1"/>
</dbReference>
<dbReference type="RefSeq" id="WP_189052182.1">
    <property type="nucleotide sequence ID" value="NZ_BMJQ01000027.1"/>
</dbReference>
<accession>A0A8J2Z0P7</accession>
<evidence type="ECO:0000313" key="6">
    <source>
        <dbReference type="Proteomes" id="UP000646365"/>
    </source>
</evidence>
<evidence type="ECO:0000313" key="5">
    <source>
        <dbReference type="EMBL" id="GGF48010.1"/>
    </source>
</evidence>
<feature type="domain" description="ABC transporter" evidence="4">
    <location>
        <begin position="5"/>
        <end position="242"/>
    </location>
</feature>
<keyword evidence="3 5" id="KW-0067">ATP-binding</keyword>
<dbReference type="Gene3D" id="3.40.50.300">
    <property type="entry name" value="P-loop containing nucleotide triphosphate hydrolases"/>
    <property type="match status" value="1"/>
</dbReference>
<organism evidence="5 6">
    <name type="scientific">Aliidongia dinghuensis</name>
    <dbReference type="NCBI Taxonomy" id="1867774"/>
    <lineage>
        <taxon>Bacteria</taxon>
        <taxon>Pseudomonadati</taxon>
        <taxon>Pseudomonadota</taxon>
        <taxon>Alphaproteobacteria</taxon>
        <taxon>Rhodospirillales</taxon>
        <taxon>Dongiaceae</taxon>
        <taxon>Aliidongia</taxon>
    </lineage>
</organism>
<dbReference type="GO" id="GO:0005886">
    <property type="term" value="C:plasma membrane"/>
    <property type="evidence" value="ECO:0007669"/>
    <property type="project" value="TreeGrafter"/>
</dbReference>
<reference evidence="5" key="2">
    <citation type="submission" date="2020-09" db="EMBL/GenBank/DDBJ databases">
        <authorList>
            <person name="Sun Q."/>
            <person name="Zhou Y."/>
        </authorList>
    </citation>
    <scope>NUCLEOTIDE SEQUENCE</scope>
    <source>
        <strain evidence="5">CGMCC 1.15725</strain>
    </source>
</reference>
<dbReference type="EMBL" id="BMJQ01000027">
    <property type="protein sequence ID" value="GGF48010.1"/>
    <property type="molecule type" value="Genomic_DNA"/>
</dbReference>
<dbReference type="AlphaFoldDB" id="A0A8J2Z0P7"/>
<evidence type="ECO:0000259" key="4">
    <source>
        <dbReference type="PROSITE" id="PS50893"/>
    </source>
</evidence>